<reference evidence="2" key="1">
    <citation type="submission" date="2021-01" db="EMBL/GenBank/DDBJ databases">
        <title>Whole genome shotgun sequence of Sphaerimonospora thailandensis NBRC 107569.</title>
        <authorList>
            <person name="Komaki H."/>
            <person name="Tamura T."/>
        </authorList>
    </citation>
    <scope>NUCLEOTIDE SEQUENCE</scope>
    <source>
        <strain evidence="2">NBRC 107569</strain>
    </source>
</reference>
<dbReference type="EMBL" id="BOOG01000044">
    <property type="protein sequence ID" value="GIH72061.1"/>
    <property type="molecule type" value="Genomic_DNA"/>
</dbReference>
<evidence type="ECO:0000313" key="2">
    <source>
        <dbReference type="EMBL" id="GIH72061.1"/>
    </source>
</evidence>
<gene>
    <name evidence="2" type="ORF">Mth01_43140</name>
</gene>
<evidence type="ECO:0000313" key="3">
    <source>
        <dbReference type="Proteomes" id="UP000610966"/>
    </source>
</evidence>
<dbReference type="Gene3D" id="3.90.550.10">
    <property type="entry name" value="Spore Coat Polysaccharide Biosynthesis Protein SpsA, Chain A"/>
    <property type="match status" value="1"/>
</dbReference>
<dbReference type="AlphaFoldDB" id="A0A8J3W1R8"/>
<protein>
    <recommendedName>
        <fullName evidence="1">Glycosyltransferase 2-like domain-containing protein</fullName>
    </recommendedName>
</protein>
<dbReference type="SUPFAM" id="SSF53448">
    <property type="entry name" value="Nucleotide-diphospho-sugar transferases"/>
    <property type="match status" value="1"/>
</dbReference>
<accession>A0A8J3W1R8</accession>
<dbReference type="Pfam" id="PF00535">
    <property type="entry name" value="Glycos_transf_2"/>
    <property type="match status" value="1"/>
</dbReference>
<keyword evidence="3" id="KW-1185">Reference proteome</keyword>
<dbReference type="PANTHER" id="PTHR43179:SF7">
    <property type="entry name" value="RHAMNOSYLTRANSFERASE WBBL"/>
    <property type="match status" value="1"/>
</dbReference>
<dbReference type="InterPro" id="IPR001173">
    <property type="entry name" value="Glyco_trans_2-like"/>
</dbReference>
<evidence type="ECO:0000259" key="1">
    <source>
        <dbReference type="Pfam" id="PF00535"/>
    </source>
</evidence>
<dbReference type="Proteomes" id="UP000610966">
    <property type="component" value="Unassembled WGS sequence"/>
</dbReference>
<dbReference type="InterPro" id="IPR029044">
    <property type="entry name" value="Nucleotide-diphossugar_trans"/>
</dbReference>
<organism evidence="2 3">
    <name type="scientific">Sphaerimonospora thailandensis</name>
    <dbReference type="NCBI Taxonomy" id="795644"/>
    <lineage>
        <taxon>Bacteria</taxon>
        <taxon>Bacillati</taxon>
        <taxon>Actinomycetota</taxon>
        <taxon>Actinomycetes</taxon>
        <taxon>Streptosporangiales</taxon>
        <taxon>Streptosporangiaceae</taxon>
        <taxon>Sphaerimonospora</taxon>
    </lineage>
</organism>
<dbReference type="PANTHER" id="PTHR43179">
    <property type="entry name" value="RHAMNOSYLTRANSFERASE WBBL"/>
    <property type="match status" value="1"/>
</dbReference>
<name>A0A8J3W1R8_9ACTN</name>
<proteinExistence type="predicted"/>
<sequence>MADGPVAVITVTLNSAATVARCLSPFRENAEPFYTVVVDNRSRDDTVQALQRLGLADAVIGNEHNRGYGAAVNQALAHLRDEDIGPSAVVLLDPDCFIAPGDLLKLTAVLRDTPRLGAVSPVLLSADGVEQVTAHQFRTVRSETRRVFNETPVDVLTRQLSPHLHLTGWVVGACLVLRPQAIETIGGICERYFVYVEDIDTCHRLRKAGWGVAIDTSVSVTHIGGHSLSSSQIVDFAPILKLINELDFYESVHSRSERAVIALLRVARQLRKGEVLCSKALILLLAGLGLTARRIGRVFLHRQDLSVRAMFPACWLTARRHQ</sequence>
<dbReference type="RefSeq" id="WP_204017726.1">
    <property type="nucleotide sequence ID" value="NZ_BOOG01000044.1"/>
</dbReference>
<comment type="caution">
    <text evidence="2">The sequence shown here is derived from an EMBL/GenBank/DDBJ whole genome shotgun (WGS) entry which is preliminary data.</text>
</comment>
<feature type="domain" description="Glycosyltransferase 2-like" evidence="1">
    <location>
        <begin position="8"/>
        <end position="137"/>
    </location>
</feature>